<keyword evidence="4" id="KW-0904">Protein phosphatase</keyword>
<dbReference type="PRINTS" id="PR00719">
    <property type="entry name" value="LMWPTPASE"/>
</dbReference>
<dbReference type="AlphaFoldDB" id="A0A1W6MNU1"/>
<dbReference type="PANTHER" id="PTHR11717">
    <property type="entry name" value="LOW MOLECULAR WEIGHT PROTEIN TYROSINE PHOSPHATASE"/>
    <property type="match status" value="1"/>
</dbReference>
<reference evidence="7 8" key="1">
    <citation type="submission" date="2016-11" db="EMBL/GenBank/DDBJ databases">
        <title>Trade-off between light-utilization and light-protection in marine flavobacteria.</title>
        <authorList>
            <person name="Kumagai Y."/>
        </authorList>
    </citation>
    <scope>NUCLEOTIDE SEQUENCE [LARGE SCALE GENOMIC DNA]</scope>
    <source>
        <strain evidence="7 8">JCM 13191</strain>
    </source>
</reference>
<evidence type="ECO:0000313" key="8">
    <source>
        <dbReference type="Proteomes" id="UP000193431"/>
    </source>
</evidence>
<dbReference type="InterPro" id="IPR050438">
    <property type="entry name" value="LMW_PTPase"/>
</dbReference>
<gene>
    <name evidence="7" type="ORF">BST97_14945</name>
</gene>
<dbReference type="InterPro" id="IPR036196">
    <property type="entry name" value="Ptyr_pPase_sf"/>
</dbReference>
<comment type="similarity">
    <text evidence="1">Belongs to the low molecular weight phosphotyrosine protein phosphatase family.</text>
</comment>
<protein>
    <recommendedName>
        <fullName evidence="2">protein-tyrosine-phosphatase</fullName>
        <ecNumber evidence="2">3.1.3.48</ecNumber>
    </recommendedName>
</protein>
<keyword evidence="3" id="KW-0378">Hydrolase</keyword>
<dbReference type="STRING" id="331648.BST97_14945"/>
<evidence type="ECO:0000259" key="6">
    <source>
        <dbReference type="SMART" id="SM00226"/>
    </source>
</evidence>
<evidence type="ECO:0000256" key="5">
    <source>
        <dbReference type="PIRSR" id="PIRSR617867-1"/>
    </source>
</evidence>
<dbReference type="CDD" id="cd16343">
    <property type="entry name" value="LMWPTP"/>
    <property type="match status" value="1"/>
</dbReference>
<accession>A0A1W6MNU1</accession>
<dbReference type="InterPro" id="IPR023485">
    <property type="entry name" value="Ptyr_pPase"/>
</dbReference>
<evidence type="ECO:0000256" key="2">
    <source>
        <dbReference type="ARBA" id="ARBA00013064"/>
    </source>
</evidence>
<dbReference type="EMBL" id="CP019344">
    <property type="protein sequence ID" value="ARN79176.1"/>
    <property type="molecule type" value="Genomic_DNA"/>
</dbReference>
<proteinExistence type="inferred from homology"/>
<sequence length="157" mass="17576">MSKDTTNILMVCLGNICRSPLAEGLLKHKVNFTKFKIDSAGTSGGHKGEAPDKRSIKVAQKHNIDISAQRSRWVTAQDFEDFDIIYAMDGSNYNNLLEIAQTDEQKSKVKKIMDEMFPGEGLDVPDPYYGGKAGFDNVYRMLDQVTTVIAKRLDPQE</sequence>
<evidence type="ECO:0000313" key="7">
    <source>
        <dbReference type="EMBL" id="ARN79176.1"/>
    </source>
</evidence>
<evidence type="ECO:0000256" key="4">
    <source>
        <dbReference type="ARBA" id="ARBA00022912"/>
    </source>
</evidence>
<dbReference type="PANTHER" id="PTHR11717:SF7">
    <property type="entry name" value="LOW MOLECULAR WEIGHT PHOSPHOTYROSINE PROTEIN PHOSPHATASE"/>
    <property type="match status" value="1"/>
</dbReference>
<dbReference type="GO" id="GO:0004725">
    <property type="term" value="F:protein tyrosine phosphatase activity"/>
    <property type="evidence" value="ECO:0007669"/>
    <property type="project" value="UniProtKB-EC"/>
</dbReference>
<evidence type="ECO:0000256" key="3">
    <source>
        <dbReference type="ARBA" id="ARBA00022801"/>
    </source>
</evidence>
<name>A0A1W6MNU1_9FLAO</name>
<feature type="active site" evidence="5">
    <location>
        <position position="18"/>
    </location>
</feature>
<feature type="domain" description="Phosphotyrosine protein phosphatase I" evidence="6">
    <location>
        <begin position="6"/>
        <end position="152"/>
    </location>
</feature>
<dbReference type="InterPro" id="IPR017867">
    <property type="entry name" value="Tyr_phospatase_low_mol_wt"/>
</dbReference>
<dbReference type="Gene3D" id="3.40.50.2300">
    <property type="match status" value="1"/>
</dbReference>
<dbReference type="Proteomes" id="UP000193431">
    <property type="component" value="Chromosome"/>
</dbReference>
<dbReference type="RefSeq" id="WP_245833599.1">
    <property type="nucleotide sequence ID" value="NZ_CP019344.1"/>
</dbReference>
<feature type="active site" description="Nucleophile" evidence="5">
    <location>
        <position position="12"/>
    </location>
</feature>
<dbReference type="SUPFAM" id="SSF52788">
    <property type="entry name" value="Phosphotyrosine protein phosphatases I"/>
    <property type="match status" value="1"/>
</dbReference>
<feature type="active site" description="Proton donor" evidence="5">
    <location>
        <position position="126"/>
    </location>
</feature>
<evidence type="ECO:0000256" key="1">
    <source>
        <dbReference type="ARBA" id="ARBA00011063"/>
    </source>
</evidence>
<dbReference type="Pfam" id="PF01451">
    <property type="entry name" value="LMWPc"/>
    <property type="match status" value="1"/>
</dbReference>
<dbReference type="SMART" id="SM00226">
    <property type="entry name" value="LMWPc"/>
    <property type="match status" value="1"/>
</dbReference>
<dbReference type="EC" id="3.1.3.48" evidence="2"/>
<keyword evidence="8" id="KW-1185">Reference proteome</keyword>
<organism evidence="7 8">
    <name type="scientific">Nonlabens spongiae</name>
    <dbReference type="NCBI Taxonomy" id="331648"/>
    <lineage>
        <taxon>Bacteria</taxon>
        <taxon>Pseudomonadati</taxon>
        <taxon>Bacteroidota</taxon>
        <taxon>Flavobacteriia</taxon>
        <taxon>Flavobacteriales</taxon>
        <taxon>Flavobacteriaceae</taxon>
        <taxon>Nonlabens</taxon>
    </lineage>
</organism>